<dbReference type="GO" id="GO:0042450">
    <property type="term" value="P:L-arginine biosynthetic process via ornithine"/>
    <property type="evidence" value="ECO:0007669"/>
    <property type="project" value="UniProtKB-UniRule"/>
</dbReference>
<keyword evidence="6" id="KW-0456">Lyase</keyword>
<dbReference type="NCBIfam" id="TIGR00838">
    <property type="entry name" value="argH"/>
    <property type="match status" value="1"/>
</dbReference>
<dbReference type="PANTHER" id="PTHR43814:SF1">
    <property type="entry name" value="ARGININOSUCCINATE LYASE"/>
    <property type="match status" value="1"/>
</dbReference>
<dbReference type="SUPFAM" id="SSF48557">
    <property type="entry name" value="L-aspartase-like"/>
    <property type="match status" value="1"/>
</dbReference>
<evidence type="ECO:0000256" key="1">
    <source>
        <dbReference type="ARBA" id="ARBA00004941"/>
    </source>
</evidence>
<dbReference type="Gene3D" id="1.10.40.30">
    <property type="entry name" value="Fumarase/aspartase (C-terminal domain)"/>
    <property type="match status" value="1"/>
</dbReference>
<dbReference type="InterPro" id="IPR008948">
    <property type="entry name" value="L-Aspartase-like"/>
</dbReference>
<protein>
    <recommendedName>
        <fullName evidence="2 4">Argininosuccinate lyase</fullName>
        <ecNumber evidence="2 4">4.3.2.1</ecNumber>
    </recommendedName>
</protein>
<evidence type="ECO:0000256" key="2">
    <source>
        <dbReference type="ARBA" id="ARBA00012338"/>
    </source>
</evidence>
<dbReference type="InterPro" id="IPR020557">
    <property type="entry name" value="Fumarate_lyase_CS"/>
</dbReference>
<dbReference type="UniPathway" id="UPA00068">
    <property type="reaction ID" value="UER00114"/>
</dbReference>
<dbReference type="InterPro" id="IPR024083">
    <property type="entry name" value="Fumarase/histidase_N"/>
</dbReference>
<dbReference type="InterPro" id="IPR009049">
    <property type="entry name" value="Argininosuccinate_lyase"/>
</dbReference>
<dbReference type="EC" id="4.3.2.1" evidence="2 4"/>
<dbReference type="PRINTS" id="PR00145">
    <property type="entry name" value="ARGSUCLYASE"/>
</dbReference>
<dbReference type="Gene3D" id="1.10.275.10">
    <property type="entry name" value="Fumarase/aspartase (N-terminal domain)"/>
    <property type="match status" value="1"/>
</dbReference>
<dbReference type="PROSITE" id="PS00163">
    <property type="entry name" value="FUMARATE_LYASES"/>
    <property type="match status" value="1"/>
</dbReference>
<accession>A0A1F5ZNQ7</accession>
<name>A0A1F5ZNQ7_9BACT</name>
<dbReference type="PANTHER" id="PTHR43814">
    <property type="entry name" value="ARGININOSUCCINATE LYASE"/>
    <property type="match status" value="1"/>
</dbReference>
<comment type="caution">
    <text evidence="6">The sequence shown here is derived from an EMBL/GenBank/DDBJ whole genome shotgun (WGS) entry which is preliminary data.</text>
</comment>
<comment type="pathway">
    <text evidence="1">Amino-acid biosynthesis; L-arginine biosynthesis; L-arginine from L-ornithine and carbamoyl phosphate: step 3/3.</text>
</comment>
<organism evidence="6 7">
    <name type="scientific">Candidatus Gottesmanbacteria bacterium RIFCSPHIGHO2_01_FULL_39_10</name>
    <dbReference type="NCBI Taxonomy" id="1798375"/>
    <lineage>
        <taxon>Bacteria</taxon>
        <taxon>Candidatus Gottesmaniibacteriota</taxon>
    </lineage>
</organism>
<dbReference type="STRING" id="1798375.A2773_05315"/>
<evidence type="ECO:0000259" key="5">
    <source>
        <dbReference type="Pfam" id="PF00206"/>
    </source>
</evidence>
<dbReference type="InterPro" id="IPR000362">
    <property type="entry name" value="Fumarate_lyase_fam"/>
</dbReference>
<sequence>MEKVKEGKVKKLWQKENKQNLNPIVEAFETGDDLLLDQNLILCDVYGTMAHGLGLEKIGILNSKEIEILKKGLSEIRDLYHAGKFNLVAGDEDVHTKIENFLTEKYGLVGKKIHTGRSRNDQVLTAIRLFTREKLLNIWKNALDLCEAFISFAKEYEFVLMPGYTHMQKAMPSSVGMWAGAFAESLFDDMEILKSVYKLNNQSPLGSAAAYGVPLELPRSFVAELLGFQKVQENSLYCQNSRLHIEAYILSAFLGLLQTVNKFASDVMLFTTKEFDFFSVSENICTGSSIMPQKKNVDLAELIRSKLHLVIGNQLSVVSLSANLPSGYNRDFQDGKKPLFESLEIVIKSLVVTNILVENIEPNEDKMMEALTPEIFATHEALEAVGKGKSFREAYKDEGKKFEYQSTKFETNTNGKNSKSFKTSNLLRKSTHIGGTGNLGIKNYVLRIMNEKKVFSAASKKHYQTISRLLS</sequence>
<dbReference type="EMBL" id="MFJE01000024">
    <property type="protein sequence ID" value="OGG14140.1"/>
    <property type="molecule type" value="Genomic_DNA"/>
</dbReference>
<gene>
    <name evidence="6" type="ORF">A2773_05315</name>
</gene>
<evidence type="ECO:0000256" key="3">
    <source>
        <dbReference type="ARBA" id="ARBA00022571"/>
    </source>
</evidence>
<keyword evidence="3" id="KW-0055">Arginine biosynthesis</keyword>
<dbReference type="PRINTS" id="PR00149">
    <property type="entry name" value="FUMRATELYASE"/>
</dbReference>
<evidence type="ECO:0000256" key="4">
    <source>
        <dbReference type="NCBIfam" id="TIGR00838"/>
    </source>
</evidence>
<dbReference type="Proteomes" id="UP000177383">
    <property type="component" value="Unassembled WGS sequence"/>
</dbReference>
<dbReference type="Pfam" id="PF00206">
    <property type="entry name" value="Lyase_1"/>
    <property type="match status" value="1"/>
</dbReference>
<dbReference type="CDD" id="cd01359">
    <property type="entry name" value="Argininosuccinate_lyase"/>
    <property type="match status" value="1"/>
</dbReference>
<reference evidence="6 7" key="1">
    <citation type="journal article" date="2016" name="Nat. Commun.">
        <title>Thousands of microbial genomes shed light on interconnected biogeochemical processes in an aquifer system.</title>
        <authorList>
            <person name="Anantharaman K."/>
            <person name="Brown C.T."/>
            <person name="Hug L.A."/>
            <person name="Sharon I."/>
            <person name="Castelle C.J."/>
            <person name="Probst A.J."/>
            <person name="Thomas B.C."/>
            <person name="Singh A."/>
            <person name="Wilkins M.J."/>
            <person name="Karaoz U."/>
            <person name="Brodie E.L."/>
            <person name="Williams K.H."/>
            <person name="Hubbard S.S."/>
            <person name="Banfield J.F."/>
        </authorList>
    </citation>
    <scope>NUCLEOTIDE SEQUENCE [LARGE SCALE GENOMIC DNA]</scope>
</reference>
<evidence type="ECO:0000313" key="7">
    <source>
        <dbReference type="Proteomes" id="UP000177383"/>
    </source>
</evidence>
<keyword evidence="3" id="KW-0028">Amino-acid biosynthesis</keyword>
<dbReference type="Gene3D" id="1.20.200.10">
    <property type="entry name" value="Fumarase/aspartase (Central domain)"/>
    <property type="match status" value="1"/>
</dbReference>
<dbReference type="GO" id="GO:0004056">
    <property type="term" value="F:argininosuccinate lyase activity"/>
    <property type="evidence" value="ECO:0007669"/>
    <property type="project" value="UniProtKB-UniRule"/>
</dbReference>
<evidence type="ECO:0000313" key="6">
    <source>
        <dbReference type="EMBL" id="OGG14140.1"/>
    </source>
</evidence>
<dbReference type="InterPro" id="IPR022761">
    <property type="entry name" value="Fumarate_lyase_N"/>
</dbReference>
<proteinExistence type="predicted"/>
<feature type="domain" description="Fumarate lyase N-terminal" evidence="5">
    <location>
        <begin position="44"/>
        <end position="312"/>
    </location>
</feature>
<dbReference type="AlphaFoldDB" id="A0A1F5ZNQ7"/>
<dbReference type="GO" id="GO:0005829">
    <property type="term" value="C:cytosol"/>
    <property type="evidence" value="ECO:0007669"/>
    <property type="project" value="TreeGrafter"/>
</dbReference>